<proteinExistence type="predicted"/>
<dbReference type="InterPro" id="IPR036520">
    <property type="entry name" value="UPF0759_sf"/>
</dbReference>
<dbReference type="Gene3D" id="3.20.20.410">
    <property type="entry name" value="Protein of unknown function UPF0759"/>
    <property type="match status" value="1"/>
</dbReference>
<sequence length="240" mass="27121">MPIIATAAWSIPRKVADRFPAEGSGLQRYASVFDGVEINSTFYRRHKASTFARWAESVPDTFRFSAKMPREISHTRRMNDIAEPFETFIEDLAPLGRKRGPLLCQLPPSLAFDIRTSDRAFEAMRGSDKGQIVIEARHESWASQDAIDLLKTYKIDRVFADPALVWPAETFNEPPRYVRLHGKPKIYYSTYSDDEIRHFCELVAPDGWCVFDNTASGAAIENALSMTSMPARDPARRASG</sequence>
<evidence type="ECO:0000313" key="2">
    <source>
        <dbReference type="Proteomes" id="UP000191933"/>
    </source>
</evidence>
<dbReference type="PANTHER" id="PTHR30348">
    <property type="entry name" value="UNCHARACTERIZED PROTEIN YECE"/>
    <property type="match status" value="1"/>
</dbReference>
<dbReference type="RefSeq" id="WP_072493104.1">
    <property type="nucleotide sequence ID" value="NZ_LT009719.1"/>
</dbReference>
<dbReference type="Proteomes" id="UP000191933">
    <property type="component" value="Unassembled WGS sequence"/>
</dbReference>
<dbReference type="EMBL" id="FBVY01000027">
    <property type="protein sequence ID" value="CUW95411.1"/>
    <property type="molecule type" value="Genomic_DNA"/>
</dbReference>
<accession>A0A9W5B376</accession>
<protein>
    <recommendedName>
        <fullName evidence="3">DUF72 domain-containing protein</fullName>
    </recommendedName>
</protein>
<comment type="caution">
    <text evidence="1">The sequence shown here is derived from an EMBL/GenBank/DDBJ whole genome shotgun (WGS) entry which is preliminary data.</text>
</comment>
<dbReference type="InterPro" id="IPR002763">
    <property type="entry name" value="DUF72"/>
</dbReference>
<dbReference type="AlphaFoldDB" id="A0A9W5B376"/>
<name>A0A9W5B376_9HYPH</name>
<dbReference type="Pfam" id="PF01904">
    <property type="entry name" value="DUF72"/>
    <property type="match status" value="1"/>
</dbReference>
<organism evidence="1 2">
    <name type="scientific">Agrobacterium genomosp. 2 str. CFBP 5494</name>
    <dbReference type="NCBI Taxonomy" id="1183436"/>
    <lineage>
        <taxon>Bacteria</taxon>
        <taxon>Pseudomonadati</taxon>
        <taxon>Pseudomonadota</taxon>
        <taxon>Alphaproteobacteria</taxon>
        <taxon>Hyphomicrobiales</taxon>
        <taxon>Rhizobiaceae</taxon>
        <taxon>Rhizobium/Agrobacterium group</taxon>
        <taxon>Agrobacterium</taxon>
        <taxon>Agrobacterium tumefaciens complex</taxon>
    </lineage>
</organism>
<gene>
    <name evidence="1" type="ORF">AGR2A_Lc150105</name>
</gene>
<keyword evidence="2" id="KW-1185">Reference proteome</keyword>
<evidence type="ECO:0008006" key="3">
    <source>
        <dbReference type="Google" id="ProtNLM"/>
    </source>
</evidence>
<dbReference type="PANTHER" id="PTHR30348:SF14">
    <property type="entry name" value="BLR8050 PROTEIN"/>
    <property type="match status" value="1"/>
</dbReference>
<dbReference type="SUPFAM" id="SSF117396">
    <property type="entry name" value="TM1631-like"/>
    <property type="match status" value="1"/>
</dbReference>
<evidence type="ECO:0000313" key="1">
    <source>
        <dbReference type="EMBL" id="CUW95411.1"/>
    </source>
</evidence>
<reference evidence="1 2" key="1">
    <citation type="submission" date="2016-01" db="EMBL/GenBank/DDBJ databases">
        <authorList>
            <person name="Regsiter A."/>
            <person name="william w."/>
        </authorList>
    </citation>
    <scope>NUCLEOTIDE SEQUENCE [LARGE SCALE GENOMIC DNA]</scope>
    <source>
        <strain evidence="1 2">CFBP 5494</strain>
    </source>
</reference>